<dbReference type="Proteomes" id="UP000193928">
    <property type="component" value="Unassembled WGS sequence"/>
</dbReference>
<keyword evidence="2" id="KW-1185">Reference proteome</keyword>
<accession>A0A1X1W7M9</accession>
<name>A0A1X1W7M9_MYCGO</name>
<proteinExistence type="predicted"/>
<evidence type="ECO:0008006" key="3">
    <source>
        <dbReference type="Google" id="ProtNLM"/>
    </source>
</evidence>
<dbReference type="EMBL" id="LQOY01000110">
    <property type="protein sequence ID" value="ORV82627.1"/>
    <property type="molecule type" value="Genomic_DNA"/>
</dbReference>
<reference evidence="1 2" key="1">
    <citation type="submission" date="2016-01" db="EMBL/GenBank/DDBJ databases">
        <title>The new phylogeny of the genus Mycobacterium.</title>
        <authorList>
            <person name="Tarcisio F."/>
            <person name="Conor M."/>
            <person name="Antonella G."/>
            <person name="Elisabetta G."/>
            <person name="Giulia F.S."/>
            <person name="Sara T."/>
            <person name="Anna F."/>
            <person name="Clotilde B."/>
            <person name="Roberto B."/>
            <person name="Veronica D.S."/>
            <person name="Fabio R."/>
            <person name="Monica P."/>
            <person name="Olivier J."/>
            <person name="Enrico T."/>
            <person name="Nicola S."/>
        </authorList>
    </citation>
    <scope>NUCLEOTIDE SEQUENCE [LARGE SCALE GENOMIC DNA]</scope>
    <source>
        <strain evidence="1 2">DSM 44160</strain>
    </source>
</reference>
<dbReference type="RefSeq" id="WP_085088048.1">
    <property type="nucleotide sequence ID" value="NZ_JACKSU010000053.1"/>
</dbReference>
<evidence type="ECO:0000313" key="2">
    <source>
        <dbReference type="Proteomes" id="UP000193928"/>
    </source>
</evidence>
<sequence>MRWDQGREVVEALIAEKRIDQVHPSRNAADRLLDEARAHLRSAAQIADSDAVGAYALVYDAARKALAAVLENEGLRATSRGGHIAVFEAVRAQLDPPLGGTLVPFDRMRRRRNAIEYSPEGSVVADDVREDAVKVQAIVDTAAQVLDQMSPYR</sequence>
<gene>
    <name evidence="1" type="ORF">AWC08_28655</name>
</gene>
<dbReference type="Gene3D" id="1.20.120.330">
    <property type="entry name" value="Nucleotidyltransferases domain 2"/>
    <property type="match status" value="1"/>
</dbReference>
<protein>
    <recommendedName>
        <fullName evidence="3">HEPN domain-containing protein</fullName>
    </recommendedName>
</protein>
<evidence type="ECO:0000313" key="1">
    <source>
        <dbReference type="EMBL" id="ORV82627.1"/>
    </source>
</evidence>
<organism evidence="1 2">
    <name type="scientific">Mycobacterium gordonae</name>
    <dbReference type="NCBI Taxonomy" id="1778"/>
    <lineage>
        <taxon>Bacteria</taxon>
        <taxon>Bacillati</taxon>
        <taxon>Actinomycetota</taxon>
        <taxon>Actinomycetes</taxon>
        <taxon>Mycobacteriales</taxon>
        <taxon>Mycobacteriaceae</taxon>
        <taxon>Mycobacterium</taxon>
    </lineage>
</organism>
<dbReference type="AlphaFoldDB" id="A0A1X1W7M9"/>
<comment type="caution">
    <text evidence="1">The sequence shown here is derived from an EMBL/GenBank/DDBJ whole genome shotgun (WGS) entry which is preliminary data.</text>
</comment>